<evidence type="ECO:0000256" key="11">
    <source>
        <dbReference type="RuleBase" id="RU004227"/>
    </source>
</evidence>
<comment type="function">
    <text evidence="8 10">Plays an essential role in the initiation and regulation of chromosomal replication. ATP-DnaA binds to the origin of replication (oriC) to initiate formation of the DNA replication initiation complex once per cell cycle. Binds the DnaA box (a 9 base pair repeat at the origin) and separates the double-stranded (ds)DNA. Forms a right-handed helical filament on oriC DNA; dsDNA binds to the exterior of the filament while single-stranded (ss)DNA is stabiized in the filament's interior. The ATP-DnaA-oriC complex binds and stabilizes one strand of the AT-rich DNA unwinding element (DUE), permitting loading of DNA polymerase. After initiation quickly degrades to an ADP-DnaA complex that is not apt for DNA replication. Binds acidic phospholipids.</text>
</comment>
<dbReference type="GO" id="GO:0003688">
    <property type="term" value="F:DNA replication origin binding"/>
    <property type="evidence" value="ECO:0007669"/>
    <property type="project" value="UniProtKB-UniRule"/>
</dbReference>
<dbReference type="HAMAP" id="MF_00377">
    <property type="entry name" value="DnaA_bact"/>
    <property type="match status" value="1"/>
</dbReference>
<evidence type="ECO:0000256" key="3">
    <source>
        <dbReference type="ARBA" id="ARBA00022705"/>
    </source>
</evidence>
<dbReference type="PANTHER" id="PTHR30050:SF2">
    <property type="entry name" value="CHROMOSOMAL REPLICATION INITIATOR PROTEIN DNAA"/>
    <property type="match status" value="1"/>
</dbReference>
<dbReference type="InterPro" id="IPR038454">
    <property type="entry name" value="DnaA_N_sf"/>
</dbReference>
<comment type="subcellular location">
    <subcellularLocation>
        <location evidence="8">Cytoplasm</location>
    </subcellularLocation>
</comment>
<dbReference type="SUPFAM" id="SSF52540">
    <property type="entry name" value="P-loop containing nucleoside triphosphate hydrolases"/>
    <property type="match status" value="1"/>
</dbReference>
<dbReference type="SMART" id="SM00760">
    <property type="entry name" value="Bac_DnaA_C"/>
    <property type="match status" value="1"/>
</dbReference>
<dbReference type="InterPro" id="IPR018312">
    <property type="entry name" value="Chromosome_initiator_DnaA_CS"/>
</dbReference>
<dbReference type="GO" id="GO:0005886">
    <property type="term" value="C:plasma membrane"/>
    <property type="evidence" value="ECO:0007669"/>
    <property type="project" value="TreeGrafter"/>
</dbReference>
<dbReference type="AlphaFoldDB" id="K1XIE3"/>
<feature type="region of interest" description="Domain IV, binds dsDNA" evidence="8">
    <location>
        <begin position="344"/>
        <end position="474"/>
    </location>
</feature>
<evidence type="ECO:0000256" key="5">
    <source>
        <dbReference type="ARBA" id="ARBA00022840"/>
    </source>
</evidence>
<accession>K1XIE3</accession>
<dbReference type="InterPro" id="IPR010921">
    <property type="entry name" value="Trp_repressor/repl_initiator"/>
</dbReference>
<dbReference type="InterPro" id="IPR027417">
    <property type="entry name" value="P-loop_NTPase"/>
</dbReference>
<dbReference type="InterPro" id="IPR013159">
    <property type="entry name" value="DnaA_C"/>
</dbReference>
<dbReference type="PANTHER" id="PTHR30050">
    <property type="entry name" value="CHROMOSOMAL REPLICATION INITIATOR PROTEIN DNAA"/>
    <property type="match status" value="1"/>
</dbReference>
<reference evidence="14" key="1">
    <citation type="journal article" date="2012" name="Science">
        <title>Fermentation, hydrogen, and sulfur metabolism in multiple uncultivated bacterial phyla.</title>
        <authorList>
            <person name="Wrighton K.C."/>
            <person name="Thomas B.C."/>
            <person name="Sharon I."/>
            <person name="Miller C.S."/>
            <person name="Castelle C.J."/>
            <person name="VerBerkmoes N.C."/>
            <person name="Wilkins M.J."/>
            <person name="Hettich R.L."/>
            <person name="Lipton M.S."/>
            <person name="Williams K.H."/>
            <person name="Long P.E."/>
            <person name="Banfield J.F."/>
        </authorList>
    </citation>
    <scope>NUCLEOTIDE SEQUENCE [LARGE SCALE GENOMIC DNA]</scope>
</reference>
<evidence type="ECO:0000259" key="13">
    <source>
        <dbReference type="SMART" id="SM00760"/>
    </source>
</evidence>
<feature type="region of interest" description="Domain III, AAA+ region" evidence="8">
    <location>
        <begin position="127"/>
        <end position="343"/>
    </location>
</feature>
<proteinExistence type="inferred from homology"/>
<dbReference type="Gene3D" id="1.10.8.60">
    <property type="match status" value="1"/>
</dbReference>
<comment type="domain">
    <text evidence="8">Domain I is involved in oligomerization and binding regulators, domain II is flexibile and of varying length in different bacteria, domain III forms the AAA+ region, while domain IV binds dsDNA.</text>
</comment>
<protein>
    <recommendedName>
        <fullName evidence="8 9">Chromosomal replication initiator protein DnaA</fullName>
    </recommendedName>
</protein>
<dbReference type="SUPFAM" id="SSF48295">
    <property type="entry name" value="TrpR-like"/>
    <property type="match status" value="1"/>
</dbReference>
<dbReference type="InterPro" id="IPR020591">
    <property type="entry name" value="Chromosome_initiator_DnaA-like"/>
</dbReference>
<dbReference type="PROSITE" id="PS01008">
    <property type="entry name" value="DNAA"/>
    <property type="match status" value="1"/>
</dbReference>
<feature type="binding site" evidence="8">
    <location>
        <position position="175"/>
    </location>
    <ligand>
        <name>ATP</name>
        <dbReference type="ChEBI" id="CHEBI:30616"/>
    </ligand>
</feature>
<feature type="region of interest" description="Domain I, interacts with DnaA modulators" evidence="8">
    <location>
        <begin position="1"/>
        <end position="104"/>
    </location>
</feature>
<dbReference type="CDD" id="cd06571">
    <property type="entry name" value="Bac_DnaA_C"/>
    <property type="match status" value="1"/>
</dbReference>
<dbReference type="Gene3D" id="3.30.300.180">
    <property type="match status" value="1"/>
</dbReference>
<comment type="caution">
    <text evidence="14">The sequence shown here is derived from an EMBL/GenBank/DDBJ whole genome shotgun (WGS) entry which is preliminary data.</text>
</comment>
<dbReference type="Pfam" id="PF00308">
    <property type="entry name" value="Bac_DnaA"/>
    <property type="match status" value="1"/>
</dbReference>
<evidence type="ECO:0000256" key="2">
    <source>
        <dbReference type="ARBA" id="ARBA00022490"/>
    </source>
</evidence>
<organism evidence="14">
    <name type="scientific">uncultured bacterium</name>
    <name type="common">gcode 4</name>
    <dbReference type="NCBI Taxonomy" id="1234023"/>
    <lineage>
        <taxon>Bacteria</taxon>
        <taxon>environmental samples</taxon>
    </lineage>
</organism>
<evidence type="ECO:0000256" key="9">
    <source>
        <dbReference type="NCBIfam" id="TIGR00362"/>
    </source>
</evidence>
<dbReference type="Pfam" id="PF08299">
    <property type="entry name" value="Bac_DnaA_C"/>
    <property type="match status" value="1"/>
</dbReference>
<feature type="binding site" evidence="8">
    <location>
        <position position="173"/>
    </location>
    <ligand>
        <name>ATP</name>
        <dbReference type="ChEBI" id="CHEBI:30616"/>
    </ligand>
</feature>
<dbReference type="GO" id="GO:0006275">
    <property type="term" value="P:regulation of DNA replication"/>
    <property type="evidence" value="ECO:0007669"/>
    <property type="project" value="UniProtKB-UniRule"/>
</dbReference>
<dbReference type="GO" id="GO:0006270">
    <property type="term" value="P:DNA replication initiation"/>
    <property type="evidence" value="ECO:0007669"/>
    <property type="project" value="UniProtKB-UniRule"/>
</dbReference>
<dbReference type="InterPro" id="IPR013317">
    <property type="entry name" value="DnaA_dom"/>
</dbReference>
<dbReference type="Gene3D" id="1.10.1750.10">
    <property type="match status" value="1"/>
</dbReference>
<dbReference type="GO" id="GO:0005737">
    <property type="term" value="C:cytoplasm"/>
    <property type="evidence" value="ECO:0007669"/>
    <property type="project" value="UniProtKB-SubCell"/>
</dbReference>
<evidence type="ECO:0000259" key="12">
    <source>
        <dbReference type="SMART" id="SM00382"/>
    </source>
</evidence>
<evidence type="ECO:0000256" key="6">
    <source>
        <dbReference type="ARBA" id="ARBA00023121"/>
    </source>
</evidence>
<comment type="similarity">
    <text evidence="1 8 11">Belongs to the DnaA family.</text>
</comment>
<dbReference type="InterPro" id="IPR001957">
    <property type="entry name" value="Chromosome_initiator_DnaA"/>
</dbReference>
<dbReference type="Gene3D" id="3.40.50.300">
    <property type="entry name" value="P-loop containing nucleotide triphosphate hydrolases"/>
    <property type="match status" value="1"/>
</dbReference>
<dbReference type="EMBL" id="AMFJ01034156">
    <property type="protein sequence ID" value="EKD30095.1"/>
    <property type="molecule type" value="Genomic_DNA"/>
</dbReference>
<feature type="binding site" evidence="8">
    <location>
        <position position="171"/>
    </location>
    <ligand>
        <name>ATP</name>
        <dbReference type="ChEBI" id="CHEBI:30616"/>
    </ligand>
</feature>
<dbReference type="FunFam" id="3.40.50.300:FF:000668">
    <property type="entry name" value="Chromosomal replication initiator protein DnaA"/>
    <property type="match status" value="1"/>
</dbReference>
<keyword evidence="7 8" id="KW-0238">DNA-binding</keyword>
<feature type="binding site" evidence="8">
    <location>
        <position position="174"/>
    </location>
    <ligand>
        <name>ATP</name>
        <dbReference type="ChEBI" id="CHEBI:30616"/>
    </ligand>
</feature>
<keyword evidence="4 8" id="KW-0547">Nucleotide-binding</keyword>
<comment type="caution">
    <text evidence="8">Lacks conserved residue(s) required for the propagation of feature annotation.</text>
</comment>
<dbReference type="CDD" id="cd00009">
    <property type="entry name" value="AAA"/>
    <property type="match status" value="1"/>
</dbReference>
<keyword evidence="2 8" id="KW-0963">Cytoplasm</keyword>
<comment type="subunit">
    <text evidence="8">Oligomerizes as a right-handed, spiral filament on DNA at oriC.</text>
</comment>
<evidence type="ECO:0000256" key="4">
    <source>
        <dbReference type="ARBA" id="ARBA00022741"/>
    </source>
</evidence>
<dbReference type="SMART" id="SM00382">
    <property type="entry name" value="AAA"/>
    <property type="match status" value="1"/>
</dbReference>
<feature type="domain" description="AAA+ ATPase" evidence="12">
    <location>
        <begin position="160"/>
        <end position="288"/>
    </location>
</feature>
<gene>
    <name evidence="8" type="primary">dnaA</name>
    <name evidence="14" type="ORF">ACD_78C00156G0001</name>
</gene>
<dbReference type="NCBIfam" id="TIGR00362">
    <property type="entry name" value="DnaA"/>
    <property type="match status" value="1"/>
</dbReference>
<feature type="domain" description="Chromosomal replication initiator DnaA C-terminal" evidence="13">
    <location>
        <begin position="382"/>
        <end position="451"/>
    </location>
</feature>
<keyword evidence="3 8" id="KW-0235">DNA replication</keyword>
<dbReference type="InterPro" id="IPR003593">
    <property type="entry name" value="AAA+_ATPase"/>
</dbReference>
<keyword evidence="5 8" id="KW-0067">ATP-binding</keyword>
<evidence type="ECO:0000256" key="8">
    <source>
        <dbReference type="HAMAP-Rule" id="MF_00377"/>
    </source>
</evidence>
<evidence type="ECO:0000313" key="14">
    <source>
        <dbReference type="EMBL" id="EKD30095.1"/>
    </source>
</evidence>
<evidence type="ECO:0000256" key="1">
    <source>
        <dbReference type="ARBA" id="ARBA00006583"/>
    </source>
</evidence>
<dbReference type="PRINTS" id="PR00051">
    <property type="entry name" value="DNAA"/>
</dbReference>
<keyword evidence="6 8" id="KW-0446">Lipid-binding</keyword>
<dbReference type="GO" id="GO:0005524">
    <property type="term" value="F:ATP binding"/>
    <property type="evidence" value="ECO:0007669"/>
    <property type="project" value="UniProtKB-UniRule"/>
</dbReference>
<evidence type="ECO:0000256" key="7">
    <source>
        <dbReference type="ARBA" id="ARBA00023125"/>
    </source>
</evidence>
<evidence type="ECO:0000256" key="10">
    <source>
        <dbReference type="RuleBase" id="RU000577"/>
    </source>
</evidence>
<dbReference type="GO" id="GO:0008289">
    <property type="term" value="F:lipid binding"/>
    <property type="evidence" value="ECO:0007669"/>
    <property type="project" value="UniProtKB-KW"/>
</dbReference>
<sequence length="474" mass="54410">MHQANRDVSLLRDIIKELATTLRKQDFLTYFKKISLLEQTPEKIVFWVVSSFMRDNLAHKFFDEILSASKKIMPTITAIDFCVDKNIDNPSNGNVMDCAMEYKEITAKKKKEETPGTEMVEGINSRIINSKYRLENFIVGPSNQLVHAAAEAVVRRPGSAYNPLFVYGDVGLGKTHILQAVGNAIKERHKDKKVIYTTADRFLSDYIESVKKRTVDRMKEKYQAIDVLIIDDVQFLAGKDATQTVLYNIFNTLYENNKQIILSGDKPPKELTALEPRLQSRFEWGIIVDIGIPDFETRLAILQEKARAREFILPQEVAEFIAYNLGANVREIEGVLNQIIAEYELHNIPPTIDNVARRLNKLSITDSLIGNSTKKMAASIKTYEELIDAVSSHFGIEKRSILWDDRRKENMIPRQVAMYLLKNRMNYTYERIGNIFSGRNHSAVLYSCKKLESILKKDQNLFYEINILRDKLGI</sequence>
<name>K1XIE3_9BACT</name>